<evidence type="ECO:0000259" key="2">
    <source>
        <dbReference type="Pfam" id="PF02384"/>
    </source>
</evidence>
<dbReference type="SUPFAM" id="SSF53335">
    <property type="entry name" value="S-adenosyl-L-methionine-dependent methyltransferases"/>
    <property type="match status" value="1"/>
</dbReference>
<dbReference type="GO" id="GO:0032259">
    <property type="term" value="P:methylation"/>
    <property type="evidence" value="ECO:0007669"/>
    <property type="project" value="UniProtKB-KW"/>
</dbReference>
<dbReference type="AlphaFoldDB" id="A0A934J986"/>
<evidence type="ECO:0000256" key="1">
    <source>
        <dbReference type="ARBA" id="ARBA00022747"/>
    </source>
</evidence>
<dbReference type="InterPro" id="IPR003356">
    <property type="entry name" value="DNA_methylase_A-5"/>
</dbReference>
<keyword evidence="4" id="KW-1185">Reference proteome</keyword>
<name>A0A934J986_9BACL</name>
<dbReference type="PRINTS" id="PR00507">
    <property type="entry name" value="N12N6MTFRASE"/>
</dbReference>
<dbReference type="GO" id="GO:0003677">
    <property type="term" value="F:DNA binding"/>
    <property type="evidence" value="ECO:0007669"/>
    <property type="project" value="InterPro"/>
</dbReference>
<dbReference type="InterPro" id="IPR002052">
    <property type="entry name" value="DNA_methylase_N6_adenine_CS"/>
</dbReference>
<dbReference type="PROSITE" id="PS00092">
    <property type="entry name" value="N6_MTASE"/>
    <property type="match status" value="1"/>
</dbReference>
<dbReference type="RefSeq" id="WP_199021775.1">
    <property type="nucleotide sequence ID" value="NZ_JAELUP010000117.1"/>
</dbReference>
<keyword evidence="3" id="KW-0808">Transferase</keyword>
<dbReference type="Pfam" id="PF02384">
    <property type="entry name" value="N6_Mtase"/>
    <property type="match status" value="1"/>
</dbReference>
<gene>
    <name evidence="3" type="ORF">JFN88_23440</name>
</gene>
<dbReference type="PANTHER" id="PTHR42998">
    <property type="entry name" value="TYPE I RESTRICTION ENZYME HINDVIIP M PROTEIN-RELATED"/>
    <property type="match status" value="1"/>
</dbReference>
<keyword evidence="3" id="KW-0489">Methyltransferase</keyword>
<dbReference type="PANTHER" id="PTHR42998:SF1">
    <property type="entry name" value="TYPE I RESTRICTION ENZYME HINDI METHYLASE SUBUNIT"/>
    <property type="match status" value="1"/>
</dbReference>
<dbReference type="Gene3D" id="3.40.50.150">
    <property type="entry name" value="Vaccinia Virus protein VP39"/>
    <property type="match status" value="1"/>
</dbReference>
<sequence>MGKASRARWDGNVRSMAIVAKHDSEITEEDRQFLRDNYTSTGGLLPNAYAGGAFYTPTHVAKFIVQALEGLSGGFAEGQRWLEPSCGSGVFLEHIPNSAEITGLEIDPTSARVSSLLYPYINVVEGDALTHDRRDYYDFIIGNPPYGVSIDVAADDVPDEYVSLSKKKAGRLGGKSECAFIELAIKAAKPGGYIAFVLPMGLNYASYAEKVRHLLYRRCWHVATVHLPGETFALTGTTIATQILIMRKATPNARMIPAVTKRWGSNFKRGGYEDMTDFAAEFLEGQPPAYFATITDIGYDKHGKLTDKWGDGHTQLDELLADFTDDNLTRENLYPHIPSWHSVTSVSSFMFSHGNGRCDGARDGELTYVGGPYRWNELTMGAGEEITWGGREWSTMDFEWQDAVVTKYYEELDRIGNGLTDELKEV</sequence>
<dbReference type="InterPro" id="IPR052916">
    <property type="entry name" value="Type-I_RE_MTase_Subunit"/>
</dbReference>
<dbReference type="GO" id="GO:0008170">
    <property type="term" value="F:N-methyltransferase activity"/>
    <property type="evidence" value="ECO:0007669"/>
    <property type="project" value="InterPro"/>
</dbReference>
<accession>A0A934J986</accession>
<dbReference type="Proteomes" id="UP000640274">
    <property type="component" value="Unassembled WGS sequence"/>
</dbReference>
<reference evidence="3" key="1">
    <citation type="submission" date="2020-12" db="EMBL/GenBank/DDBJ databases">
        <authorList>
            <person name="Huq M.A."/>
        </authorList>
    </citation>
    <scope>NUCLEOTIDE SEQUENCE</scope>
    <source>
        <strain evidence="3">MAHUQ-46</strain>
    </source>
</reference>
<protein>
    <submittedName>
        <fullName evidence="3">N-6 DNA methylase</fullName>
    </submittedName>
</protein>
<keyword evidence="1" id="KW-0680">Restriction system</keyword>
<dbReference type="EMBL" id="JAELUP010000117">
    <property type="protein sequence ID" value="MBJ6364174.1"/>
    <property type="molecule type" value="Genomic_DNA"/>
</dbReference>
<evidence type="ECO:0000313" key="4">
    <source>
        <dbReference type="Proteomes" id="UP000640274"/>
    </source>
</evidence>
<dbReference type="InterPro" id="IPR029063">
    <property type="entry name" value="SAM-dependent_MTases_sf"/>
</dbReference>
<feature type="domain" description="DNA methylase adenine-specific" evidence="2">
    <location>
        <begin position="49"/>
        <end position="252"/>
    </location>
</feature>
<organism evidence="3 4">
    <name type="scientific">Paenibacillus roseus</name>
    <dbReference type="NCBI Taxonomy" id="2798579"/>
    <lineage>
        <taxon>Bacteria</taxon>
        <taxon>Bacillati</taxon>
        <taxon>Bacillota</taxon>
        <taxon>Bacilli</taxon>
        <taxon>Bacillales</taxon>
        <taxon>Paenibacillaceae</taxon>
        <taxon>Paenibacillus</taxon>
    </lineage>
</organism>
<proteinExistence type="predicted"/>
<dbReference type="GO" id="GO:0009307">
    <property type="term" value="P:DNA restriction-modification system"/>
    <property type="evidence" value="ECO:0007669"/>
    <property type="project" value="UniProtKB-KW"/>
</dbReference>
<evidence type="ECO:0000313" key="3">
    <source>
        <dbReference type="EMBL" id="MBJ6364174.1"/>
    </source>
</evidence>
<dbReference type="CDD" id="cd02440">
    <property type="entry name" value="AdoMet_MTases"/>
    <property type="match status" value="1"/>
</dbReference>
<comment type="caution">
    <text evidence="3">The sequence shown here is derived from an EMBL/GenBank/DDBJ whole genome shotgun (WGS) entry which is preliminary data.</text>
</comment>